<reference evidence="10" key="1">
    <citation type="submission" date="2021-03" db="EMBL/GenBank/DDBJ databases">
        <title>Leucobacter chromiisoli sp. nov., isolated from chromium-containing soil of chemical plant.</title>
        <authorList>
            <person name="Xu Z."/>
        </authorList>
    </citation>
    <scope>NUCLEOTIDE SEQUENCE</scope>
    <source>
        <strain evidence="10">A2</strain>
    </source>
</reference>
<dbReference type="Proteomes" id="UP000664398">
    <property type="component" value="Unassembled WGS sequence"/>
</dbReference>
<accession>A0A939RVT6</accession>
<dbReference type="InterPro" id="IPR040836">
    <property type="entry name" value="SAVED"/>
</dbReference>
<evidence type="ECO:0000259" key="9">
    <source>
        <dbReference type="Pfam" id="PF18145"/>
    </source>
</evidence>
<keyword evidence="11" id="KW-1185">Reference proteome</keyword>
<evidence type="ECO:0000259" key="7">
    <source>
        <dbReference type="Pfam" id="PF13676"/>
    </source>
</evidence>
<gene>
    <name evidence="10" type="ORF">J4H91_03035</name>
</gene>
<dbReference type="Gene3D" id="3.40.140.10">
    <property type="entry name" value="Cytidine Deaminase, domain 2"/>
    <property type="match status" value="1"/>
</dbReference>
<proteinExistence type="predicted"/>
<dbReference type="AlphaFoldDB" id="A0A939RVT6"/>
<feature type="domain" description="JAB" evidence="8">
    <location>
        <begin position="15"/>
        <end position="120"/>
    </location>
</feature>
<evidence type="ECO:0000256" key="3">
    <source>
        <dbReference type="ARBA" id="ARBA00022801"/>
    </source>
</evidence>
<dbReference type="GO" id="GO:0008237">
    <property type="term" value="F:metallopeptidase activity"/>
    <property type="evidence" value="ECO:0007669"/>
    <property type="project" value="UniProtKB-KW"/>
</dbReference>
<evidence type="ECO:0000256" key="1">
    <source>
        <dbReference type="ARBA" id="ARBA00022670"/>
    </source>
</evidence>
<dbReference type="RefSeq" id="WP_208044785.1">
    <property type="nucleotide sequence ID" value="NZ_JAGDYL010000004.1"/>
</dbReference>
<comment type="caution">
    <text evidence="10">The sequence shown here is derived from an EMBL/GenBank/DDBJ whole genome shotgun (WGS) entry which is preliminary data.</text>
</comment>
<dbReference type="GO" id="GO:0006508">
    <property type="term" value="P:proteolysis"/>
    <property type="evidence" value="ECO:0007669"/>
    <property type="project" value="UniProtKB-KW"/>
</dbReference>
<dbReference type="InterPro" id="IPR035897">
    <property type="entry name" value="Toll_tir_struct_dom_sf"/>
</dbReference>
<feature type="domain" description="SMODS-associated and fused to various effectors" evidence="9">
    <location>
        <begin position="391"/>
        <end position="573"/>
    </location>
</feature>
<dbReference type="InterPro" id="IPR028090">
    <property type="entry name" value="JAB_dom_prok"/>
</dbReference>
<dbReference type="SUPFAM" id="SSF52200">
    <property type="entry name" value="Toll/Interleukin receptor TIR domain"/>
    <property type="match status" value="1"/>
</dbReference>
<keyword evidence="1" id="KW-0645">Protease</keyword>
<keyword evidence="3" id="KW-0378">Hydrolase</keyword>
<keyword evidence="2" id="KW-0479">Metal-binding</keyword>
<evidence type="ECO:0000313" key="11">
    <source>
        <dbReference type="Proteomes" id="UP000664398"/>
    </source>
</evidence>
<dbReference type="Gene3D" id="3.40.50.10140">
    <property type="entry name" value="Toll/interleukin-1 receptor homology (TIR) domain"/>
    <property type="match status" value="1"/>
</dbReference>
<evidence type="ECO:0000313" key="10">
    <source>
        <dbReference type="EMBL" id="MBO1804292.1"/>
    </source>
</evidence>
<feature type="domain" description="TIR" evidence="7">
    <location>
        <begin position="175"/>
        <end position="245"/>
    </location>
</feature>
<evidence type="ECO:0000256" key="2">
    <source>
        <dbReference type="ARBA" id="ARBA00022723"/>
    </source>
</evidence>
<dbReference type="NCBIfam" id="NF033611">
    <property type="entry name" value="SAVED"/>
    <property type="match status" value="1"/>
</dbReference>
<dbReference type="Pfam" id="PF13676">
    <property type="entry name" value="TIR_2"/>
    <property type="match status" value="1"/>
</dbReference>
<dbReference type="SUPFAM" id="SSF102712">
    <property type="entry name" value="JAB1/MPN domain"/>
    <property type="match status" value="1"/>
</dbReference>
<dbReference type="EMBL" id="JAGDYL010000004">
    <property type="protein sequence ID" value="MBO1804292.1"/>
    <property type="molecule type" value="Genomic_DNA"/>
</dbReference>
<keyword evidence="4" id="KW-0862">Zinc</keyword>
<evidence type="ECO:0000256" key="4">
    <source>
        <dbReference type="ARBA" id="ARBA00022833"/>
    </source>
</evidence>
<evidence type="ECO:0000256" key="5">
    <source>
        <dbReference type="ARBA" id="ARBA00023049"/>
    </source>
</evidence>
<evidence type="ECO:0000259" key="8">
    <source>
        <dbReference type="Pfam" id="PF14464"/>
    </source>
</evidence>
<feature type="region of interest" description="Disordered" evidence="6">
    <location>
        <begin position="431"/>
        <end position="455"/>
    </location>
</feature>
<dbReference type="InterPro" id="IPR000157">
    <property type="entry name" value="TIR_dom"/>
</dbReference>
<dbReference type="GO" id="GO:0046872">
    <property type="term" value="F:metal ion binding"/>
    <property type="evidence" value="ECO:0007669"/>
    <property type="project" value="UniProtKB-KW"/>
</dbReference>
<dbReference type="Pfam" id="PF14464">
    <property type="entry name" value="Prok-JAB"/>
    <property type="match status" value="1"/>
</dbReference>
<sequence>MTRSTLSIDVRPGAYETIAAESAKHLPLEIGGILLGYHEDNDVVVTHALVVDSAAATKDRYVRDDVLANARLAAFLTDRAADDPIGYVGEWHSHPAPSGPSSIDRDAMRAAASASDSPVALLVFTPGGVGRFFGLVARRRRLARATIKEATVTLPTRFDPLGPLPDGAVRGDGPVFISYRQSDGTQQAEALENLLRAAGLVVWRDRVDLRPGTTTDRLEQALTQGLSAGVLIVTPEVAASEIVRERELPRLLELDRDPAFSLCIANKVARLRSPRKCDYDAPDRLLRLAPARTLADKKQANMLVPEGEIEIVRDLLMHRIEQRRPQIHAESRDFTIRIQSRPDPFAIDADDDDLHLRIKAATEGRLPSSEGLHLLRRTLPLTGDAVFAAGAKRVQISGGAHLSIGLALGAAFPETKIGNLAVLDVRGDSWESTPSTDDPITTNFTSAKPSTGAAPSTETDRVAVFITLTPAPDREAFERLVADSPEGFAAVEILSATGSDRIDSREAGRLSQALAGHIKRLSADYGRAEVHLAFHGPFPVAVLIGHYLNTLRTVVYEWDGDMTNGPRFEAALVLEPGATAGPMMDVLLPRSTDRPA</sequence>
<name>A0A939RVT6_9MICO</name>
<protein>
    <submittedName>
        <fullName evidence="10">SAVED domain-containing protein</fullName>
    </submittedName>
</protein>
<evidence type="ECO:0000256" key="6">
    <source>
        <dbReference type="SAM" id="MobiDB-lite"/>
    </source>
</evidence>
<dbReference type="GO" id="GO:0007165">
    <property type="term" value="P:signal transduction"/>
    <property type="evidence" value="ECO:0007669"/>
    <property type="project" value="InterPro"/>
</dbReference>
<organism evidence="10 11">
    <name type="scientific">Leucobacter ruminantium</name>
    <dbReference type="NCBI Taxonomy" id="1289170"/>
    <lineage>
        <taxon>Bacteria</taxon>
        <taxon>Bacillati</taxon>
        <taxon>Actinomycetota</taxon>
        <taxon>Actinomycetes</taxon>
        <taxon>Micrococcales</taxon>
        <taxon>Microbacteriaceae</taxon>
        <taxon>Leucobacter</taxon>
    </lineage>
</organism>
<keyword evidence="5" id="KW-0482">Metalloprotease</keyword>
<dbReference type="Pfam" id="PF18145">
    <property type="entry name" value="SAVED"/>
    <property type="match status" value="1"/>
</dbReference>